<accession>A0A645FTG5</accession>
<name>A0A645FTG5_9ZZZZ</name>
<organism evidence="2">
    <name type="scientific">bioreactor metagenome</name>
    <dbReference type="NCBI Taxonomy" id="1076179"/>
    <lineage>
        <taxon>unclassified sequences</taxon>
        <taxon>metagenomes</taxon>
        <taxon>ecological metagenomes</taxon>
    </lineage>
</organism>
<dbReference type="EMBL" id="VSSQ01062143">
    <property type="protein sequence ID" value="MPN15383.1"/>
    <property type="molecule type" value="Genomic_DNA"/>
</dbReference>
<proteinExistence type="predicted"/>
<dbReference type="Pfam" id="PF25852">
    <property type="entry name" value="DUF6242_C"/>
    <property type="match status" value="1"/>
</dbReference>
<sequence>MLNNIWSTENGSYWVDFSTENTTLGSLSGATIIAYDDKLLLYGGLDANGSVVSNPYMESIDEGLSWSVPDTLYNRLRQMNISAAGDTTYINYAPRAYQSVLNVVVDNTAKGYSDHLIYLIGGINPRASKVYKDVWVGKLNRLSFPTDED</sequence>
<feature type="domain" description="DUF6242" evidence="1">
    <location>
        <begin position="3"/>
        <end position="144"/>
    </location>
</feature>
<reference evidence="2" key="1">
    <citation type="submission" date="2019-08" db="EMBL/GenBank/DDBJ databases">
        <authorList>
            <person name="Kucharzyk K."/>
            <person name="Murdoch R.W."/>
            <person name="Higgins S."/>
            <person name="Loffler F."/>
        </authorList>
    </citation>
    <scope>NUCLEOTIDE SEQUENCE</scope>
</reference>
<dbReference type="InterPro" id="IPR011043">
    <property type="entry name" value="Gal_Oxase/kelch_b-propeller"/>
</dbReference>
<dbReference type="SUPFAM" id="SSF50965">
    <property type="entry name" value="Galactose oxidase, central domain"/>
    <property type="match status" value="1"/>
</dbReference>
<dbReference type="InterPro" id="IPR015915">
    <property type="entry name" value="Kelch-typ_b-propeller"/>
</dbReference>
<dbReference type="Gene3D" id="2.120.10.80">
    <property type="entry name" value="Kelch-type beta propeller"/>
    <property type="match status" value="1"/>
</dbReference>
<gene>
    <name evidence="2" type="ORF">SDC9_162715</name>
</gene>
<comment type="caution">
    <text evidence="2">The sequence shown here is derived from an EMBL/GenBank/DDBJ whole genome shotgun (WGS) entry which is preliminary data.</text>
</comment>
<dbReference type="InterPro" id="IPR058667">
    <property type="entry name" value="DUF6242_C"/>
</dbReference>
<evidence type="ECO:0000313" key="2">
    <source>
        <dbReference type="EMBL" id="MPN15383.1"/>
    </source>
</evidence>
<evidence type="ECO:0000259" key="1">
    <source>
        <dbReference type="Pfam" id="PF25852"/>
    </source>
</evidence>
<dbReference type="AlphaFoldDB" id="A0A645FTG5"/>
<protein>
    <recommendedName>
        <fullName evidence="1">DUF6242 domain-containing protein</fullName>
    </recommendedName>
</protein>